<feature type="domain" description="BTB" evidence="2">
    <location>
        <begin position="25"/>
        <end position="100"/>
    </location>
</feature>
<comment type="caution">
    <text evidence="3">The sequence shown here is derived from an EMBL/GenBank/DDBJ whole genome shotgun (WGS) entry which is preliminary data.</text>
</comment>
<protein>
    <recommendedName>
        <fullName evidence="2">BTB domain-containing protein</fullName>
    </recommendedName>
</protein>
<evidence type="ECO:0000259" key="2">
    <source>
        <dbReference type="PROSITE" id="PS50097"/>
    </source>
</evidence>
<dbReference type="InterPro" id="IPR011333">
    <property type="entry name" value="SKP1/BTB/POZ_sf"/>
</dbReference>
<organism evidence="3 4">
    <name type="scientific">Penicillium brevicompactum</name>
    <dbReference type="NCBI Taxonomy" id="5074"/>
    <lineage>
        <taxon>Eukaryota</taxon>
        <taxon>Fungi</taxon>
        <taxon>Dikarya</taxon>
        <taxon>Ascomycota</taxon>
        <taxon>Pezizomycotina</taxon>
        <taxon>Eurotiomycetes</taxon>
        <taxon>Eurotiomycetidae</taxon>
        <taxon>Eurotiales</taxon>
        <taxon>Aspergillaceae</taxon>
        <taxon>Penicillium</taxon>
    </lineage>
</organism>
<dbReference type="SUPFAM" id="SSF54695">
    <property type="entry name" value="POZ domain"/>
    <property type="match status" value="1"/>
</dbReference>
<proteinExistence type="predicted"/>
<name>A0A9W9QJ48_PENBR</name>
<evidence type="ECO:0000256" key="1">
    <source>
        <dbReference type="SAM" id="MobiDB-lite"/>
    </source>
</evidence>
<sequence length="246" mass="27008">MEGYIPFNTEAKSPHSFIKLLSMLCDPHVKIRISNGSYEIPVSQGLLCQCSPYFTAMFKGQFHESETQTTTMQAVDGVVSEQGFERLVLWLYTGRFMFETAVPSDRISGIIELARLSDMCGITTIQNQLVSVLLTTIVVNRSNDEPHTKLITSEHVRSAAQLPEENPVFVKLAAAVAAGIVEGAGRSKFEKDSQLYPKFGAAVLLQVASILETLRPNDGGGHSMYTDPISNGPRSILSGKKRARKQ</sequence>
<dbReference type="Gene3D" id="3.30.710.10">
    <property type="entry name" value="Potassium Channel Kv1.1, Chain A"/>
    <property type="match status" value="1"/>
</dbReference>
<dbReference type="CDD" id="cd18186">
    <property type="entry name" value="BTB_POZ_ZBTB_KLHL-like"/>
    <property type="match status" value="1"/>
</dbReference>
<dbReference type="Pfam" id="PF00651">
    <property type="entry name" value="BTB"/>
    <property type="match status" value="1"/>
</dbReference>
<gene>
    <name evidence="3" type="ORF">N7452_005604</name>
</gene>
<evidence type="ECO:0000313" key="3">
    <source>
        <dbReference type="EMBL" id="KAJ5338876.1"/>
    </source>
</evidence>
<accession>A0A9W9QJ48</accession>
<feature type="region of interest" description="Disordered" evidence="1">
    <location>
        <begin position="217"/>
        <end position="246"/>
    </location>
</feature>
<dbReference type="PROSITE" id="PS50097">
    <property type="entry name" value="BTB"/>
    <property type="match status" value="1"/>
</dbReference>
<reference evidence="3" key="2">
    <citation type="journal article" date="2023" name="IMA Fungus">
        <title>Comparative genomic study of the Penicillium genus elucidates a diverse pangenome and 15 lateral gene transfer events.</title>
        <authorList>
            <person name="Petersen C."/>
            <person name="Sorensen T."/>
            <person name="Nielsen M.R."/>
            <person name="Sondergaard T.E."/>
            <person name="Sorensen J.L."/>
            <person name="Fitzpatrick D.A."/>
            <person name="Frisvad J.C."/>
            <person name="Nielsen K.L."/>
        </authorList>
    </citation>
    <scope>NUCLEOTIDE SEQUENCE</scope>
    <source>
        <strain evidence="3">IBT 35673</strain>
    </source>
</reference>
<dbReference type="EMBL" id="JAPZBQ010000003">
    <property type="protein sequence ID" value="KAJ5338876.1"/>
    <property type="molecule type" value="Genomic_DNA"/>
</dbReference>
<reference evidence="3" key="1">
    <citation type="submission" date="2022-12" db="EMBL/GenBank/DDBJ databases">
        <authorList>
            <person name="Petersen C."/>
        </authorList>
    </citation>
    <scope>NUCLEOTIDE SEQUENCE</scope>
    <source>
        <strain evidence="3">IBT 35673</strain>
    </source>
</reference>
<dbReference type="AlphaFoldDB" id="A0A9W9QJ48"/>
<dbReference type="InterPro" id="IPR000210">
    <property type="entry name" value="BTB/POZ_dom"/>
</dbReference>
<dbReference type="Proteomes" id="UP001147695">
    <property type="component" value="Unassembled WGS sequence"/>
</dbReference>
<evidence type="ECO:0000313" key="4">
    <source>
        <dbReference type="Proteomes" id="UP001147695"/>
    </source>
</evidence>